<dbReference type="EnsemblMetazoa" id="GPPI011119-RA">
    <property type="protein sequence ID" value="GPPI011119-PA"/>
    <property type="gene ID" value="GPPI011119"/>
</dbReference>
<organism evidence="1 2">
    <name type="scientific">Glossina palpalis gambiensis</name>
    <dbReference type="NCBI Taxonomy" id="67801"/>
    <lineage>
        <taxon>Eukaryota</taxon>
        <taxon>Metazoa</taxon>
        <taxon>Ecdysozoa</taxon>
        <taxon>Arthropoda</taxon>
        <taxon>Hexapoda</taxon>
        <taxon>Insecta</taxon>
        <taxon>Pterygota</taxon>
        <taxon>Neoptera</taxon>
        <taxon>Endopterygota</taxon>
        <taxon>Diptera</taxon>
        <taxon>Brachycera</taxon>
        <taxon>Muscomorpha</taxon>
        <taxon>Hippoboscoidea</taxon>
        <taxon>Glossinidae</taxon>
        <taxon>Glossina</taxon>
    </lineage>
</organism>
<dbReference type="Proteomes" id="UP000092460">
    <property type="component" value="Unassembled WGS sequence"/>
</dbReference>
<proteinExistence type="predicted"/>
<dbReference type="VEuPathDB" id="VectorBase:GPPI011119"/>
<protein>
    <submittedName>
        <fullName evidence="1">Uncharacterized protein</fullName>
    </submittedName>
</protein>
<accession>A0A1B0AWH3</accession>
<dbReference type="AlphaFoldDB" id="A0A1B0AWH3"/>
<evidence type="ECO:0000313" key="2">
    <source>
        <dbReference type="Proteomes" id="UP000092460"/>
    </source>
</evidence>
<reference evidence="2" key="1">
    <citation type="submission" date="2015-01" db="EMBL/GenBank/DDBJ databases">
        <authorList>
            <person name="Aksoy S."/>
            <person name="Warren W."/>
            <person name="Wilson R.K."/>
        </authorList>
    </citation>
    <scope>NUCLEOTIDE SEQUENCE [LARGE SCALE GENOMIC DNA]</scope>
    <source>
        <strain evidence="2">IAEA</strain>
    </source>
</reference>
<sequence>MAKKRKILHAPAELNKFFIIYMGPFIFKVTQVRFFESEKMFPKGTIETYITFDKRGTNVYSTGITLKMSCLQMPRELLFYVFNQTFP</sequence>
<evidence type="ECO:0000313" key="1">
    <source>
        <dbReference type="EnsemblMetazoa" id="GPPI011119-PA"/>
    </source>
</evidence>
<reference evidence="1" key="2">
    <citation type="submission" date="2020-05" db="UniProtKB">
        <authorList>
            <consortium name="EnsemblMetazoa"/>
        </authorList>
    </citation>
    <scope>IDENTIFICATION</scope>
    <source>
        <strain evidence="1">IAEA</strain>
    </source>
</reference>
<name>A0A1B0AWH3_9MUSC</name>
<keyword evidence="2" id="KW-1185">Reference proteome</keyword>
<dbReference type="EMBL" id="JXJN01004739">
    <property type="status" value="NOT_ANNOTATED_CDS"/>
    <property type="molecule type" value="Genomic_DNA"/>
</dbReference>